<dbReference type="VEuPathDB" id="TriTrypDB:TCDM_13854"/>
<dbReference type="InterPro" id="IPR027267">
    <property type="entry name" value="AH/BAR_dom_sf"/>
</dbReference>
<dbReference type="VEuPathDB" id="TriTrypDB:TcBrA4_0047790"/>
<dbReference type="VEuPathDB" id="TriTrypDB:TcG_02623"/>
<dbReference type="VEuPathDB" id="TriTrypDB:C3747_144g95"/>
<sequence>MKKFMLNTKASLGLVGEKTVDEDYNKRSASLKALNEALNEYSTAMDKAKHAMREVMHSLGKASKAFEKLNSGSCIPEPLKDFSEDFKKAIEHLQQYALQEFMNTMETTVIKTGHAIRADYEECVRVDQQRQKAVNEYDVYRSAVDKKETEYAKKGKDLKESKTYEEDTKTRDELKADYEASDKLFKSSHDALESNVVSKGRLCMREFFCCTSEFLSALSTEMKRLHEKSLLLKA</sequence>
<dbReference type="Gene3D" id="1.20.1270.60">
    <property type="entry name" value="Arfaptin homology (AH) domain/BAR domain"/>
    <property type="match status" value="1"/>
</dbReference>
<evidence type="ECO:0008006" key="3">
    <source>
        <dbReference type="Google" id="ProtNLM"/>
    </source>
</evidence>
<dbReference type="VEuPathDB" id="TriTrypDB:TcCL_NonESM03827"/>
<dbReference type="SUPFAM" id="SSF103657">
    <property type="entry name" value="BAR/IMD domain-like"/>
    <property type="match status" value="1"/>
</dbReference>
<proteinExistence type="predicted"/>
<comment type="caution">
    <text evidence="1">The sequence shown here is derived from an EMBL/GenBank/DDBJ whole genome shotgun (WGS) entry which is preliminary data.</text>
</comment>
<reference evidence="1 2" key="1">
    <citation type="journal article" date="2018" name="Microb. Genom.">
        <title>Expanding an expanded genome: long-read sequencing of Trypanosoma cruzi.</title>
        <authorList>
            <person name="Berna L."/>
            <person name="Rodriguez M."/>
            <person name="Chiribao M.L."/>
            <person name="Parodi-Talice A."/>
            <person name="Pita S."/>
            <person name="Rijo G."/>
            <person name="Alvarez-Valin F."/>
            <person name="Robello C."/>
        </authorList>
    </citation>
    <scope>NUCLEOTIDE SEQUENCE [LARGE SCALE GENOMIC DNA]</scope>
    <source>
        <strain evidence="1 2">Dm28c</strain>
    </source>
</reference>
<dbReference type="VEuPathDB" id="TriTrypDB:TcCLB.508955.20"/>
<gene>
    <name evidence="1" type="ORF">C4B63_58g38</name>
</gene>
<dbReference type="PANTHER" id="PTHR38148:SF3">
    <property type="entry name" value="BAR DOMAIN-CONTAINING PROTEIN"/>
    <property type="match status" value="1"/>
</dbReference>
<dbReference type="AlphaFoldDB" id="A0A2V2UZ87"/>
<dbReference type="VEuPathDB" id="TriTrypDB:Tc_MARK_5637"/>
<dbReference type="VEuPathDB" id="TriTrypDB:TcCLB.508059.50"/>
<dbReference type="VEuPathDB" id="TriTrypDB:ECC02_008511"/>
<evidence type="ECO:0000313" key="2">
    <source>
        <dbReference type="Proteomes" id="UP000246121"/>
    </source>
</evidence>
<accession>A0A2V2UZ87</accession>
<dbReference type="PANTHER" id="PTHR38148">
    <property type="entry name" value="BAR DOMAIN-CONTAINING PROTEIN"/>
    <property type="match status" value="1"/>
</dbReference>
<dbReference type="VEuPathDB" id="TriTrypDB:TCSYLVIO_006876"/>
<organism evidence="1 2">
    <name type="scientific">Trypanosoma cruzi</name>
    <dbReference type="NCBI Taxonomy" id="5693"/>
    <lineage>
        <taxon>Eukaryota</taxon>
        <taxon>Discoba</taxon>
        <taxon>Euglenozoa</taxon>
        <taxon>Kinetoplastea</taxon>
        <taxon>Metakinetoplastina</taxon>
        <taxon>Trypanosomatida</taxon>
        <taxon>Trypanosomatidae</taxon>
        <taxon>Trypanosoma</taxon>
        <taxon>Schizotrypanum</taxon>
    </lineage>
</organism>
<evidence type="ECO:0000313" key="1">
    <source>
        <dbReference type="EMBL" id="PWU89545.1"/>
    </source>
</evidence>
<dbReference type="Proteomes" id="UP000246121">
    <property type="component" value="Unassembled WGS sequence"/>
</dbReference>
<dbReference type="EMBL" id="PRFA01000058">
    <property type="protein sequence ID" value="PWU89545.1"/>
    <property type="molecule type" value="Genomic_DNA"/>
</dbReference>
<dbReference type="VEuPathDB" id="TriTrypDB:C4B63_58g38"/>
<protein>
    <recommendedName>
        <fullName evidence="3">BAR domain-containing protein</fullName>
    </recommendedName>
</protein>
<name>A0A2V2UZ87_TRYCR</name>
<dbReference type="VEuPathDB" id="TriTrypDB:BCY84_20696"/>